<evidence type="ECO:0000313" key="3">
    <source>
        <dbReference type="Proteomes" id="UP001174909"/>
    </source>
</evidence>
<sequence length="39" mass="4392">MRPVEIGELTYVVTMVPHQLVSIAVISQLMLSMMIMTTQ</sequence>
<reference evidence="2" key="1">
    <citation type="submission" date="2023-03" db="EMBL/GenBank/DDBJ databases">
        <authorList>
            <person name="Steffen K."/>
            <person name="Cardenas P."/>
        </authorList>
    </citation>
    <scope>NUCLEOTIDE SEQUENCE</scope>
</reference>
<feature type="transmembrane region" description="Helical" evidence="1">
    <location>
        <begin position="20"/>
        <end position="38"/>
    </location>
</feature>
<keyword evidence="1" id="KW-0812">Transmembrane</keyword>
<keyword evidence="1" id="KW-0472">Membrane</keyword>
<keyword evidence="3" id="KW-1185">Reference proteome</keyword>
<dbReference type="AlphaFoldDB" id="A0AA35X001"/>
<protein>
    <submittedName>
        <fullName evidence="2">Uncharacterized protein</fullName>
    </submittedName>
</protein>
<proteinExistence type="predicted"/>
<keyword evidence="1" id="KW-1133">Transmembrane helix</keyword>
<evidence type="ECO:0000313" key="2">
    <source>
        <dbReference type="EMBL" id="CAI8040223.1"/>
    </source>
</evidence>
<organism evidence="2 3">
    <name type="scientific">Geodia barretti</name>
    <name type="common">Barrett's horny sponge</name>
    <dbReference type="NCBI Taxonomy" id="519541"/>
    <lineage>
        <taxon>Eukaryota</taxon>
        <taxon>Metazoa</taxon>
        <taxon>Porifera</taxon>
        <taxon>Demospongiae</taxon>
        <taxon>Heteroscleromorpha</taxon>
        <taxon>Tetractinellida</taxon>
        <taxon>Astrophorina</taxon>
        <taxon>Geodiidae</taxon>
        <taxon>Geodia</taxon>
    </lineage>
</organism>
<gene>
    <name evidence="2" type="ORF">GBAR_LOCUS22418</name>
</gene>
<comment type="caution">
    <text evidence="2">The sequence shown here is derived from an EMBL/GenBank/DDBJ whole genome shotgun (WGS) entry which is preliminary data.</text>
</comment>
<accession>A0AA35X001</accession>
<dbReference type="Proteomes" id="UP001174909">
    <property type="component" value="Unassembled WGS sequence"/>
</dbReference>
<dbReference type="EMBL" id="CASHTH010003092">
    <property type="protein sequence ID" value="CAI8040223.1"/>
    <property type="molecule type" value="Genomic_DNA"/>
</dbReference>
<evidence type="ECO:0000256" key="1">
    <source>
        <dbReference type="SAM" id="Phobius"/>
    </source>
</evidence>
<name>A0AA35X001_GEOBA</name>